<dbReference type="EMBL" id="CM047942">
    <property type="protein sequence ID" value="KAI9901181.1"/>
    <property type="molecule type" value="Genomic_DNA"/>
</dbReference>
<reference evidence="1" key="1">
    <citation type="submission" date="2022-10" db="EMBL/GenBank/DDBJ databases">
        <title>Complete Genome of Trichothecium roseum strain YXFP-22015, a Plant Pathogen Isolated from Citrus.</title>
        <authorList>
            <person name="Wang Y."/>
            <person name="Zhu L."/>
        </authorList>
    </citation>
    <scope>NUCLEOTIDE SEQUENCE</scope>
    <source>
        <strain evidence="1">YXFP-22015</strain>
    </source>
</reference>
<organism evidence="1 2">
    <name type="scientific">Trichothecium roseum</name>
    <dbReference type="NCBI Taxonomy" id="47278"/>
    <lineage>
        <taxon>Eukaryota</taxon>
        <taxon>Fungi</taxon>
        <taxon>Dikarya</taxon>
        <taxon>Ascomycota</taxon>
        <taxon>Pezizomycotina</taxon>
        <taxon>Sordariomycetes</taxon>
        <taxon>Hypocreomycetidae</taxon>
        <taxon>Hypocreales</taxon>
        <taxon>Hypocreales incertae sedis</taxon>
        <taxon>Trichothecium</taxon>
    </lineage>
</organism>
<proteinExistence type="predicted"/>
<dbReference type="Proteomes" id="UP001163324">
    <property type="component" value="Chromosome 3"/>
</dbReference>
<keyword evidence="2" id="KW-1185">Reference proteome</keyword>
<protein>
    <submittedName>
        <fullName evidence="1">Uncharacterized protein</fullName>
    </submittedName>
</protein>
<accession>A0ACC0V462</accession>
<gene>
    <name evidence="1" type="ORF">N3K66_002998</name>
</gene>
<sequence length="979" mass="109370">MSQKDPGSSSRGSSPVRPAASSVAASSAAPLGYDPARLENKGNTRMELPADAYNLGTAKHQFALREKREYDGKYTPAQTFVNQYRVKALDFDKAIYQYDIQYSTSAKKIPYAKILEHASVKAALAKHSHPAWIFDGKSLAWAPVNSGEIRVMVDLDSATRRPDEQARPGAQFHVTIRPTTQINMSALRGYLEQKMEFSTPVQEAMNFMDHLIRQGPSQRSLAIKRNFYSAQDRGWPLDGDDNMSVVEAHKGLYASLRMVRNRVNGGLGLSLNADVANTAFWIGGLPISEVICNFLGTCDRRFARKRPNEIQHLLFPEKRPDGSFDMSEAFKHLRKMRRLRFRIKHTNRGAVDKVYSIQDFVFDAKFQHEGGHANNVKFDYEGKQTSVNDYYMKKYRVSLKYPLLPLIKDSKGSCIPPELAFIEPMQRYMMKLNPVQTQNMIKTAVTVPKIRRGDIENKVSKILQLGTDPWLKTYGVQFEQTFTQTPAKLLKEPDLKFTRGNVKMTSHPSWRIDGQKFIQPNKAPLKSWGIMDLTGKAQQPVLANFARQFRSTFIGHGCVSPGEAVVLDVPGSVKNNPANAMKWAVDQLTTKAGYPQLLFIVGNGKNDEKYERIKRNADCRFGILSQVVALNHVVSCKGQYLSNVCMKVNAKLGGATCITPAPWNSQGTYFPKDRTTMIIGVDVSHAAPGQNTGSVAAMTMSMDPDGLRYAAAVENNGHRVEVLQEHVVNGLFSTLSPAWKQGHAEKGITGPPGHIIYFRDGVAEGQFAQVMAKEIAPLRKKFATLPKQPKFTVIVATKRHHIRFFPTGNASDVNQNSKRGLLVEKEVTHPFMWDFFLNSHFAIKGTARPVHYHVIFDDSRIPCAALQDMIFRQCFSYARATTAVSLHPAVYYAHLASSRGRYHNQSPASEGFKHGGKGHEVARDHVAKGTSASQSDVDVSDMKMIPVGGIHNGKSIEGRAMTPDEVRIRQFILGTMWYI</sequence>
<name>A0ACC0V462_9HYPO</name>
<comment type="caution">
    <text evidence="1">The sequence shown here is derived from an EMBL/GenBank/DDBJ whole genome shotgun (WGS) entry which is preliminary data.</text>
</comment>
<evidence type="ECO:0000313" key="1">
    <source>
        <dbReference type="EMBL" id="KAI9901181.1"/>
    </source>
</evidence>
<evidence type="ECO:0000313" key="2">
    <source>
        <dbReference type="Proteomes" id="UP001163324"/>
    </source>
</evidence>